<evidence type="ECO:0000256" key="3">
    <source>
        <dbReference type="ARBA" id="ARBA00023002"/>
    </source>
</evidence>
<evidence type="ECO:0000259" key="5">
    <source>
        <dbReference type="Pfam" id="PF21995"/>
    </source>
</evidence>
<comment type="cofactor">
    <cofactor evidence="1">
        <name>adenosylcob(III)alamin</name>
        <dbReference type="ChEBI" id="CHEBI:18408"/>
    </cofactor>
</comment>
<dbReference type="PANTHER" id="PTHR43371">
    <property type="entry name" value="VITAMIN B12-DEPENDENT RIBONUCLEOTIDE REDUCTASE"/>
    <property type="match status" value="1"/>
</dbReference>
<accession>A0A7S9SS55</accession>
<dbReference type="InterPro" id="IPR050862">
    <property type="entry name" value="RdRp_reductase_class-2"/>
</dbReference>
<gene>
    <name evidence="6" type="ORF">NIOZUU157_00168</name>
</gene>
<dbReference type="Gene3D" id="3.90.1390.10">
    <property type="entry name" value="b-12 dependent (class ii) ribonucleotide reductase, chain A, domain 3"/>
    <property type="match status" value="1"/>
</dbReference>
<keyword evidence="4" id="KW-0170">Cobalt</keyword>
<evidence type="ECO:0000256" key="1">
    <source>
        <dbReference type="ARBA" id="ARBA00001922"/>
    </source>
</evidence>
<name>A0A7S9SS55_9VIRU</name>
<dbReference type="EMBL" id="MW030551">
    <property type="protein sequence ID" value="QPI16282.1"/>
    <property type="molecule type" value="Genomic_DNA"/>
</dbReference>
<keyword evidence="3" id="KW-0560">Oxidoreductase</keyword>
<dbReference type="InterPro" id="IPR054158">
    <property type="entry name" value="RNR-II_ins_dom"/>
</dbReference>
<keyword evidence="2" id="KW-0846">Cobalamin</keyword>
<dbReference type="SUPFAM" id="SSF51998">
    <property type="entry name" value="PFL-like glycyl radical enzymes"/>
    <property type="match status" value="1"/>
</dbReference>
<dbReference type="Pfam" id="PF21995">
    <property type="entry name" value="RNR-II_ins_dom"/>
    <property type="match status" value="1"/>
</dbReference>
<proteinExistence type="predicted"/>
<organism evidence="6">
    <name type="scientific">Virus NIOZ-UU157</name>
    <dbReference type="NCBI Taxonomy" id="2763269"/>
    <lineage>
        <taxon>Viruses</taxon>
    </lineage>
</organism>
<dbReference type="PANTHER" id="PTHR43371:SF1">
    <property type="entry name" value="RIBONUCLEOSIDE-DIPHOSPHATE REDUCTASE"/>
    <property type="match status" value="1"/>
</dbReference>
<evidence type="ECO:0000256" key="2">
    <source>
        <dbReference type="ARBA" id="ARBA00022628"/>
    </source>
</evidence>
<evidence type="ECO:0000256" key="4">
    <source>
        <dbReference type="ARBA" id="ARBA00023285"/>
    </source>
</evidence>
<feature type="domain" description="B12-dependent ribonucleotide reductase insertion" evidence="5">
    <location>
        <begin position="140"/>
        <end position="207"/>
    </location>
</feature>
<dbReference type="GO" id="GO:0031419">
    <property type="term" value="F:cobalamin binding"/>
    <property type="evidence" value="ECO:0007669"/>
    <property type="project" value="UniProtKB-KW"/>
</dbReference>
<dbReference type="GO" id="GO:0004748">
    <property type="term" value="F:ribonucleoside-diphosphate reductase activity, thioredoxin disulfide as acceptor"/>
    <property type="evidence" value="ECO:0007669"/>
    <property type="project" value="TreeGrafter"/>
</dbReference>
<evidence type="ECO:0000313" key="6">
    <source>
        <dbReference type="EMBL" id="QPI16282.1"/>
    </source>
</evidence>
<protein>
    <recommendedName>
        <fullName evidence="5">B12-dependent ribonucleotide reductase insertion domain-containing protein</fullName>
    </recommendedName>
</protein>
<dbReference type="Gene3D" id="3.20.70.20">
    <property type="match status" value="2"/>
</dbReference>
<sequence length="624" mass="70502">MHNDLNKKILSDITVHMKYAKYVPELNRRETWNELVTRNKEMHQKRYPELKDEIQLNYKYVYDKKVLPSMRSLQFSGKPIEISPNRLYNCSYLPIDHVDSFSECMFLLLSGCGVGYSVQKHHADKLPEITKPFEGRTRRFVIGDSIEGWSDAIKVLIKSYLGSKRSSKVNFDYSDIRPKGARLVTSGGKAPGPQPLKECLVKIKGILDDKQEGSKLSTLEVHDIVCHIADAVLAGGIRRAALISLFSAYDEEMISCKTGSWWETNPQRGRANNSAVLMRHKITKKFFLDLWKRIELSGAGEPGIYFNHDKDWGTNPCCEIALRPYQFCNLCEVNVSDVTTQEDLNERVKAASFIGTLQAGYTEFHYLREIWQETTEKDALIGISMTGIASKAVLKMDMPKAADVVKRENSRVAKLIGINKAARTTCVKPAGTTSLVLGTSSGIHAWHNEFYIRRLRVGKNEPIYKYLKENNPDLVQDEYFRPHDTAVIEIPQSAPKGSITRTESAFDLLKRVKQVASEWVKPGHRKGSNTHNVSATISLKKDEWDKAGKWMWDNRECYNGLAVLPYDGGSYTQAPFEDITEDEFNKRVKLLNDVNLSHIIEATDETDLSGELACAGGSCEISSL</sequence>
<reference evidence="6" key="1">
    <citation type="submission" date="2020-08" db="EMBL/GenBank/DDBJ databases">
        <title>Bridging the membrane lipid divide: bacteria of the FCB group superphylum have the potential to synthesize archaeal ether lipids.</title>
        <authorList>
            <person name="Villanueva L."/>
            <person name="von Meijenfeldt F.A.B."/>
            <person name="Westbye A.B."/>
            <person name="Yadav S."/>
            <person name="Hopmans E.C."/>
            <person name="Dutilh B.E."/>
            <person name="Sinninghe Damste J.S."/>
        </authorList>
    </citation>
    <scope>NUCLEOTIDE SEQUENCE</scope>
    <source>
        <strain evidence="6">NIOZ-UU157</strain>
    </source>
</reference>